<dbReference type="Pfam" id="PF08437">
    <property type="entry name" value="Glyco_transf_8C"/>
    <property type="match status" value="1"/>
</dbReference>
<protein>
    <submittedName>
        <fullName evidence="10">Glycosyltransferase family 8 protein</fullName>
    </submittedName>
</protein>
<dbReference type="EMBL" id="JBHRTP010000072">
    <property type="protein sequence ID" value="MFC3110317.1"/>
    <property type="molecule type" value="Genomic_DNA"/>
</dbReference>
<gene>
    <name evidence="10" type="ORF">ACFOFO_20520</name>
</gene>
<evidence type="ECO:0000313" key="11">
    <source>
        <dbReference type="Proteomes" id="UP001595530"/>
    </source>
</evidence>
<dbReference type="SUPFAM" id="SSF53448">
    <property type="entry name" value="Nucleotide-diphospho-sugar transferases"/>
    <property type="match status" value="1"/>
</dbReference>
<proteinExistence type="inferred from homology"/>
<keyword evidence="4" id="KW-0328">Glycosyltransferase</keyword>
<dbReference type="InterPro" id="IPR013645">
    <property type="entry name" value="Glyco_transf_8N"/>
</dbReference>
<dbReference type="InterPro" id="IPR050748">
    <property type="entry name" value="Glycosyltrans_8_dom-fam"/>
</dbReference>
<name>A0ABV7F5U3_9BURK</name>
<comment type="similarity">
    <text evidence="3">Belongs to the glycosyltransferase 8 family.</text>
</comment>
<evidence type="ECO:0000256" key="1">
    <source>
        <dbReference type="ARBA" id="ARBA00001946"/>
    </source>
</evidence>
<organism evidence="10 11">
    <name type="scientific">Undibacterium arcticum</name>
    <dbReference type="NCBI Taxonomy" id="1762892"/>
    <lineage>
        <taxon>Bacteria</taxon>
        <taxon>Pseudomonadati</taxon>
        <taxon>Pseudomonadota</taxon>
        <taxon>Betaproteobacteria</taxon>
        <taxon>Burkholderiales</taxon>
        <taxon>Oxalobacteraceae</taxon>
        <taxon>Undibacterium</taxon>
    </lineage>
</organism>
<evidence type="ECO:0000313" key="10">
    <source>
        <dbReference type="EMBL" id="MFC3110317.1"/>
    </source>
</evidence>
<comment type="cofactor">
    <cofactor evidence="1">
        <name>Mg(2+)</name>
        <dbReference type="ChEBI" id="CHEBI:18420"/>
    </cofactor>
</comment>
<dbReference type="PANTHER" id="PTHR13778:SF47">
    <property type="entry name" value="LIPOPOLYSACCHARIDE 1,3-GALACTOSYLTRANSFERASE"/>
    <property type="match status" value="1"/>
</dbReference>
<keyword evidence="6" id="KW-0479">Metal-binding</keyword>
<keyword evidence="11" id="KW-1185">Reference proteome</keyword>
<evidence type="ECO:0000256" key="7">
    <source>
        <dbReference type="ARBA" id="ARBA00022842"/>
    </source>
</evidence>
<keyword evidence="8" id="KW-0448">Lipopolysaccharide biosynthesis</keyword>
<keyword evidence="7" id="KW-0460">Magnesium</keyword>
<evidence type="ECO:0000256" key="3">
    <source>
        <dbReference type="ARBA" id="ARBA00006351"/>
    </source>
</evidence>
<dbReference type="CDD" id="cd04194">
    <property type="entry name" value="GT8_A4GalT_like"/>
    <property type="match status" value="1"/>
</dbReference>
<evidence type="ECO:0000256" key="6">
    <source>
        <dbReference type="ARBA" id="ARBA00022723"/>
    </source>
</evidence>
<dbReference type="InterPro" id="IPR029044">
    <property type="entry name" value="Nucleotide-diphossugar_trans"/>
</dbReference>
<comment type="pathway">
    <text evidence="2">Bacterial outer membrane biogenesis; LPS core biosynthesis.</text>
</comment>
<keyword evidence="5" id="KW-0808">Transferase</keyword>
<accession>A0ABV7F5U3</accession>
<evidence type="ECO:0000256" key="5">
    <source>
        <dbReference type="ARBA" id="ARBA00022679"/>
    </source>
</evidence>
<evidence type="ECO:0000259" key="9">
    <source>
        <dbReference type="Pfam" id="PF08437"/>
    </source>
</evidence>
<dbReference type="Proteomes" id="UP001595530">
    <property type="component" value="Unassembled WGS sequence"/>
</dbReference>
<dbReference type="RefSeq" id="WP_390326886.1">
    <property type="nucleotide sequence ID" value="NZ_JBHRTP010000072.1"/>
</dbReference>
<reference evidence="11" key="1">
    <citation type="journal article" date="2019" name="Int. J. Syst. Evol. Microbiol.">
        <title>The Global Catalogue of Microorganisms (GCM) 10K type strain sequencing project: providing services to taxonomists for standard genome sequencing and annotation.</title>
        <authorList>
            <consortium name="The Broad Institute Genomics Platform"/>
            <consortium name="The Broad Institute Genome Sequencing Center for Infectious Disease"/>
            <person name="Wu L."/>
            <person name="Ma J."/>
        </authorList>
    </citation>
    <scope>NUCLEOTIDE SEQUENCE [LARGE SCALE GENOMIC DNA]</scope>
    <source>
        <strain evidence="11">KCTC 42986</strain>
    </source>
</reference>
<evidence type="ECO:0000256" key="8">
    <source>
        <dbReference type="ARBA" id="ARBA00022985"/>
    </source>
</evidence>
<dbReference type="Gene3D" id="3.90.550.10">
    <property type="entry name" value="Spore Coat Polysaccharide Biosynthesis Protein SpsA, Chain A"/>
    <property type="match status" value="1"/>
</dbReference>
<sequence>MHSADTMASAAPFHIAFGVDAHYFRGMGVTITSILEHNPDIDFVFHVFSSEVTHDSRRRIHQLELQYRTKILIHIIDPSVFDEFSDFPRLVHYSPAIFTRLLIPAELNKLGNIDKLLYLDSDILCVGSLSELMTMDISDAIVALVHDNSVETSRTQCATLELRHDKYFNSGVLYINIQNWIANKVTALTITQMLTSDKTFTFPDQDALNIVLDGRVKFIDGKWNYQYNLVNVLKENQASMAIPPDAVFVHFTGRLKPWHDWNPHYSKQLFLKYQSLSPWSDLPLDQPKNYKEMHMHAQFLIRRGQLADGMRWYARYILNKYSGLCQPS</sequence>
<evidence type="ECO:0000256" key="2">
    <source>
        <dbReference type="ARBA" id="ARBA00004713"/>
    </source>
</evidence>
<feature type="domain" description="Glycosyl transferase family 8 C-terminal" evidence="9">
    <location>
        <begin position="266"/>
        <end position="320"/>
    </location>
</feature>
<dbReference type="PANTHER" id="PTHR13778">
    <property type="entry name" value="GLYCOSYLTRANSFERASE 8 DOMAIN-CONTAINING PROTEIN"/>
    <property type="match status" value="1"/>
</dbReference>
<comment type="caution">
    <text evidence="10">The sequence shown here is derived from an EMBL/GenBank/DDBJ whole genome shotgun (WGS) entry which is preliminary data.</text>
</comment>
<evidence type="ECO:0000256" key="4">
    <source>
        <dbReference type="ARBA" id="ARBA00022676"/>
    </source>
</evidence>
<dbReference type="Pfam" id="PF01501">
    <property type="entry name" value="Glyco_transf_8"/>
    <property type="match status" value="1"/>
</dbReference>
<dbReference type="InterPro" id="IPR002495">
    <property type="entry name" value="Glyco_trans_8"/>
</dbReference>